<feature type="domain" description="Cadherin" evidence="13">
    <location>
        <begin position="365"/>
        <end position="474"/>
    </location>
</feature>
<feature type="domain" description="Cadherin" evidence="13">
    <location>
        <begin position="3106"/>
        <end position="3207"/>
    </location>
</feature>
<dbReference type="InterPro" id="IPR015919">
    <property type="entry name" value="Cadherin-like_sf"/>
</dbReference>
<feature type="domain" description="Cadherin" evidence="13">
    <location>
        <begin position="4371"/>
        <end position="4460"/>
    </location>
</feature>
<dbReference type="GO" id="GO:0005509">
    <property type="term" value="F:calcium ion binding"/>
    <property type="evidence" value="ECO:0007669"/>
    <property type="project" value="UniProtKB-UniRule"/>
</dbReference>
<gene>
    <name evidence="14" type="ORF">FSP39_006721</name>
</gene>
<protein>
    <recommendedName>
        <fullName evidence="13">Cadherin domain-containing protein</fullName>
    </recommendedName>
</protein>
<feature type="domain" description="Cadherin" evidence="13">
    <location>
        <begin position="2590"/>
        <end position="2691"/>
    </location>
</feature>
<keyword evidence="6 11" id="KW-0106">Calcium</keyword>
<feature type="domain" description="Cadherin" evidence="13">
    <location>
        <begin position="1721"/>
        <end position="1826"/>
    </location>
</feature>
<evidence type="ECO:0000256" key="5">
    <source>
        <dbReference type="ARBA" id="ARBA00022737"/>
    </source>
</evidence>
<feature type="domain" description="Cadherin" evidence="13">
    <location>
        <begin position="3666"/>
        <end position="3773"/>
    </location>
</feature>
<feature type="domain" description="Cadherin" evidence="13">
    <location>
        <begin position="3"/>
        <end position="45"/>
    </location>
</feature>
<sequence length="6779" mass="745402">MNDNTDTTRYTMQIQVSDQGVPSLTSNQRANVVINVVRNNVPPTFINAPYATTINRTVSQGSVVFTVSAQDTDVQAPYNTIEYDIIGDDNAVVFFNVDRNSGVVRLSQNLLSDQSTRYVVRLRARDGGNPRLSSTTLLTISVVRNLVAPVFLQNSYTTTIPETQAPGSVVLTVTARDADISSPDNTFSYYFSSQTNQVDRFYLDPSTGQISVRRILSGEIQDSFTYNVYAVDNGSPQLTSNTVQVTINIRRNQFPPTFQNEPYSRAITSSAGPGTSIITVTATDADTFAPFNVVTYSIIGDDTAPNLFNINSVSGFISMSNNINTDGSSFYQIRVVASDGGNPSLTDVTLVYVNVTRNLFAPAFNPVQYAVSIPESQSLGTPIRTVTATDQDATSPNNVVVYTLTGDNRALEYFRVDSSSGAVSLIKPVSADPITNSNYQLVVTARDLGSPSRAATNTATVTVSVFRNNNAPVFTQTPYAATVDRTSSTGAQIYTVTAVDADVQAPYNTLTLSVIGDDNAPNLFSLQQQGNNAGIIRVISSQDLASDTATSYKLRLMVADGGVPARTGTATVDITVRRNLFPPVFINSFIQITIPEGTAVGTFVTNVTATDADVEAPNNVVRYDVIGENDAPTYFYVNPVDGTITLLRSVLNTGASGYRLRVRALDQGFPQLSAIATVEISISRQTEVLSFILPSYTQVISENRVLGSSVIQVTAQPGPGVNYRLIGFSDGPDYFNISASTGSIGIRTDLRTDLNKKGIYYLQVEATRTFTTTVQTAYTTVNITVTRNENPPVFSRQIYEVTIPETSALGASVVQLTATDADAFDVINYQMVTSVGTTENFYLGPISGLISLRTILTATNTNRYQFNVVASDQSQPARSATATVIVNVLRSNFPPVFVNTPYSTGASIGTAVGTSIYRVTASDADLLLGIMAYDTSAPSQIAYENVTIVVNRNPNAPFFQPSSYSRVVGEDFAPGSSLFQLTASDNDGPSNTEDFFYLNADTGLITLARSLTQTSTNNFQLTVMVTDNGIPVRQANSPAIVSLTVLRNQFDPFFVSSPYVATIQETTNIGTSVLQVTARDQDTNQVFSNITYALIGDDTMPSYFSLNTVTGAISVRSSLTAEIRDSYQGRIVAFDGGSPPRSATAIATINILRNLNSPIFNPTNYEQTILETLTVGSSILQVTASDADRSVSIPIKLYNAVILKLFRYQNSYNIRFVYSPNNQFRFQISDVNSIAATYFQIDSVSGRLTVRVPLNLDNAITNVYRFNVIATDLGSSPRTSVPAQVTINVIRNQNPPVFIQEPYSTTIPFTVLAGSSIFDVNATDADTQAPFNTITYSIIGDERAPTLFSINQVSGVITTSSTSLFSDPNTLYTIRVLAQDGGSVPRTDTSTVLVSVTRNLFDPQFNTQNYSITIFETQNLGESIQQILAQDRDASAPYNTITYSLVNNQFGNNAATLEYFDINPTAGFIYVKKSLTLTPINTFVFTPYFLNEPYRVDLGANVNIGTSIIDVDALDNDGTVGYLLHCSYVFLFFQQTPFGQVTYDIIGDDSAPTYFTINSVSGQITISRSLTEQSLEEYRIRVRARDGGVPFRFNTSVVIVTMQRNFQAPLWSAQSYQQTVVETLSLGTVILTVNATDGDPLPPHNTVRYFITADQEDLDCFLINEVTGDLALRRSLLYDPCRANVFNMKVTARDLGTPQLSSSAIDVSVFVTRNQNPPVFFNTPYSTQIEETSAIGRFVYQVTTNDADTLSPFNVVRYSIIGDDSATNFFAINEVQGNVSLRSSVNFDSTSNYKIRVLAYDGGIPSLSATATIDVLVQRNLFAPVFNPINYNVTIYETQALGVPFIKVNATDADTRSPHNVIRYTASSGAFGNSAALEFFQVSALDGSISVKKALTVGNRNVNRYVMTVQATDEGVPNRASQQSASVTINILRNLNCPVFTNLPNNITVSQSTVLGSRIFNVSAFDQDEGIFSALTYDLIGDDNAPVYFRIDQNIGSVFLQANLFSDTGSEYKLRVRARDGGSPACESYAVLTVSVRRNEFAPTWIPSAVYTTTILETHNVLTPVYTVQATDRDISSPNNVIRYNVVSQTSNSDLFYSNDATGQIYIRSNVLGNNINQYNISLVASDLGFPSLSSVTALLIVNILRNQNPPVFINEPYSTVISQNLGVFSSVITVTATDADSTNPFNVLEYSIIGDDAAPTYFQISSTTGVISMRQSISSDPTDVYTIRVRVQDGGNPRLSDTTTVTVTVNRNLFAPIFSPSSYSRTILDTQDPGVQILRLTANDADTTSPHNLVRYTLSGDANILTYFMVDDVTGDVSLRRSVYNTTFTQNNQNLNSVNFQSFAYDLGSPRRNSSIPASIFITIIRNNFPPQFVSTPYSINIAESTSGGSSVFQTTAVDQDTNAPFNVITYSLIGDDSTPTYFFVEPTTGLIRLRQTADLTTDTSSRYVARVVASDGGFPSRSATATVLITVLRNLFSPVFSNLDFIRLSIPETTPVGTFIVDLNATDADRTSPENVVACGINGDGLSPNYFFINPTTCVITLLQSVNNIGTNFFRIQVQAFDAGSPQRSTFTYVEVTIIRSQGTLQFTLPSYAITISENKLVNTDVITTLAQPGVPTYRLLGLSPGPTYFNISQTTGTIFVRTDLKNDVNRLQFYQLLVEAQASDGVSTQTAQAFVNITVTRNENGPIFTQDLYSTTIVDTTPIGNSLLTILAPDADGDIVDYTVISVSNATDFFYLNPRTGIISLKTYLFSTTQNFYRFTVRASDQRVPERTDTAEVQINILRDSFPPVFIQEPYATSVSENTINGTTIYTVTATDQDLRGSIQYEVIGISVAPAFFVINRNTGVITVFDAAAMKADRGLQYTLRVVAYDSVYPNNRDTSDVLISINRNENPPIFTLPSYTQTIPDTFSLGQMILDVSATDSDGDVIKYEITGGSRALEFYYINPDTGAISLKKPLTEGQQSQDIINLRARDQRSPERFATSTATINIQRDQFPPVFINQPYITTIQRNVPTTQTILQTSATDSDLRGSIVYQVTGNYPAPTFFEVNSTTGLIFLARPVSQDSLLTTTYFLRLIAYDSVYPNIQTTATATINVNRNPNGPQFTSVDYRQTISEDHALGSAVIDVNATDADGDILRYTMIGDNEDFSYFYTNPETGLISLKRTLRDAVTNQFQFVVQVSDQSNPERTADSNVIINVLRDEEPPFFFNTPYQTSVLETTVVSSSVYAVTASDPDLRGSIVYGVIGDFQTPFYFDIDTATGRIFIKSDLKQDIATSYVMRVTAYDSLSPSKVATATVNIGVIRNPSAPVFQAPSYEVTIPETYSLGVTVVNVTAIDPDGDIVRYSLLDNLSGNNPLNFFFIIQESGLIYLSRPLTETSISRFTMTARATDQRSSPRTADASVVVNVLRNRFVPTFVNTPYSFGHSENDALGRSLYRVTAVDSDLAGSIFYSVIGDGIAPYYYAVNSSNGFITLRNVLTTDRINTNYVDRVVYTANGDNETLQYFYIAVDTGLICVRQPLYGPTQTEYRMRMVASDQGNPERFGFADAFITVIRDQSPPFFINQPYSTSIEETSVISRQVYLVTAIDNDLVGQIRYEMIGDYPTQSFFTINTVTGNITTTANLKSDSLRSTQYIARVTAYDSARINARATATVAIFVVRNPNGPIFSLPSYGTTINENQAIGQFLLNVTATDLDPSDTVTYFIDGQISSPFGTNVQYFYIDQLNGNIWLRESLLSTSFTQFILRLRACDNGFPQRCANNTATISVNRNQFPPVFVNSPYFQTIQETAQTGSSVLVVTATDSDLIGQIVYESVLPGSPFFSVNPTSGLINLAATVRLDTSLQYTFKVAAYDSQDPTRRATADVTVQITRNPSGPFFLQTQNYETTIPETFPLGDLVINTTAVDNDGDVVHYSITGDDFALQFFYINPDTGVISLRRLLTSTNIARFTISLRASDQRVPERTATATAFVNVIRDNQPPFFFNTPYSRAISENQVVNQTLLTVTANDNDLVGSIRYESIGLFPAESFFQVNTVNGNINIIRSVLEDVILRSSYTLRVVAYDTAYPANRATADVFISVTRDEFGPVFQPSATYQITIPESTSIGSNVITVLAVDQDQNDIVTYEMVNATSNGTQFFYLDRDTGSITLRRTLLGTFINFYTLTIRATDNRIRSALATVRISITRTVDALPIFINTPYRTSIRYDRAVNSTIYTITATDADLRGQIRYELMGYFPATDYFTLNSVTGQITLTNTIRNDQYTTLLYVLRIEAYDTANPSQRVAEDVLIDVLRNPSSPVFTNNFYVTTIPETQGLGTSILRVNATDADGDVVGYEIDTTFQGNNALNFFFLSSTSGEIYVRNSLASTGQDQYTFTTQAVNSSIPFITVTATDNDLKESIRYTAVGDGAALAFFFMSPTNGQIFVYRDLRTDSLSQYILRVEAFDTYYPNNRGAATVTINIIRNPSAPIFSQNSYETTINENFPVGDEVIRATATDADGLEKNPNILTIIIVILQDFVTYRLVAQSPNDYFYVAPDTGSIYLRRSVQLNTNANRYQLIVQASDNRTPQARFTNVTVFINIVRGQPPFFVNEPYATTVNERSAIGTSVYRVSAVDSDLIGQLQFVVVGDIPASSYFRVNMTTGEVFTNVDLRQDNRQVYTLRLQVYDSAVSYQTDETTVSISMIRNENPPIFIEEPYVTTVSESFGIGQSIYRITATDADLDTIRYSITGITSGISNLDLSGYFYLNPDTGVIFLTRSLTISGLSAFSQISISVQASDQRTTQERVDNSVVTINIQRDQFPPVFQNVPYGTSMVDTASVNSTVFTVSAVDSDLRGRIAYEAIGVYPAQSFFTVDNVDGRIRLIQTLANDGLYRTSYTLRVIAYDTLVPAQQATADVVISVARNVNPPIFTQQNYQRTVTENYALGIPIISVMATDRDVTDVVTYTILGDNNNGFSLSYFFIDRTNGSIYLRQPLTNTNVNQFTFTVQAMDSGRPMRTATSQVTIFVTRNQFAPAFIQTPYSTSVQENTANGTQIYTVTAVDQDLTGVIVYEVIGTAAAPSFFRVDQNGRIFTFGNLRTDISLVYVLRIRAYDSQVPSQTAEADVTINMLRNVNPPIFSSETYSVRIAEETAVGTLVIDTTATDSDNDRLTYAIASTDARCLQFFFMNSDNGDIFLRTSLLDTSELTYTCTISVTDNGYPQAQSDTATAIISINRDVNVPVFSNNARYAVTIDESTGVTSSIIRVSASRIGIVGRIYYESIGDYPAQSFFAVQNTSGDVTVTSNLRQDNLRLNSYLLRVVAYDTAVSRLRATAEVYITVLRNLVGPIFNPATYEVTIREDIAVNTYIQKLNVSDPDGDRVTCSMSGDNLALTYFSVDADTCLVRILRPLTDDLSRTVRYTISITASDNVSPNPQVSSATVFVNVLRDLFSPRFTNIPTTITARLQAYDTAYPLNRAQADLSIQVVRNQFGPVFNPTRYERTISENFPLGNEVFALTASDADGDAVTFIHLGSAQDQNYFYLNPETGRISLKNVLTATGLNQFTFQVRATDSRPVGVGEIRYRLDGFNPGTNYFFLNSVTGEIFVRSSLDQLTVNNIFTSFTSLHTIQLCQKLQLQETVVISISRNLNTPLFSRASYQATIYDYFGIGTSVVQVTATDADITSPENSIIFDINDNTGYFNIHPFNGMITINRQLSEDSTSDQGSPGLVGTASVTVTVIRNAGQPTFINTNNYDVTISEGKPVLENIIQVSARDSDDSSTLNGQIVYSIQGPAAALPIFQIDPINGNITARVSLLNAPDDIYRLNVFATDRGIPSRSSQTTVTIRIIREGLPRFDQAEYVVTYGEDLAVGSNIIQLQATDPLPGTLLLYDITGEGSAITMFSINQATGQITLAQSFRTDTSASFLIRVETYRQSDNTKRASTKVRVIVTRNSGAPAFIHGNLEITINEAQAIGVQIVNVNATDPDSGENGRITYLVSGADSVPTYSDSYFYVNPISGVVYVTRSLTDDNLRPARYVLSIVAFDNGVPQLSGRMTVTINVVRNRNAPVFDAPVIRDNDRGNSSIWIQHHHRTSHRCRSGSLYFNINPATGVITVDAALTQSGLEQFVLTIQAVDVPSQSSTPRFGTVQVTINILRNPNAPVFSQGLYNYHHFRTDSGRIKYSVIRSSYTPANSFSQFVISESAGGIYLSQPLTREGVPNNFELIVQAEDSAVNAKSATSTVSIFIVRNLNAPTFAQQLYSANVFDASAVGTSLFTVTAVDNDRIVPLNTDTPNAEFDYIIDPDYPYEGGFFDVTKDGVVYVRKSLINADRRTLFKFYIVAVDRSWKPLAGRAEIRVNVTYTSTTPRGVGFTAGLYQIDTFESIATGTRLGLFNVENHDPDTVLVCEILNVDPVSGSTYFSVQPQGNACELLVAGNIDREVNAEFIVVIRVREQSIRTKRQAVLSNTYVYNTFQNATVIVRVSDINDNPPIFQYPVYPLTLQTNTFYVGAIPIDAAAGSSVMSVYATDIDAAQNGEVRYSKVDSNNSPFSVNSIDGEITTNSEFFKDSNYVSQYRFTVQATDQAPLNTRESRNTQIYINLIEDINRFILQYNVPPETSLANLENIRQKLQNGTNKIVLIEKVTARRDLLNGQLNYDERYSDITFVISDQNRGYQLAENTDSSLSILGDAGTAAGSLGQIYVDLNRNVDDVRKPYEAANIQGINSALAANRNIVRVMTKSYIWWMDDPWAALVALAAIIVLLSIVGIIILAVSWSRYNNYLASYRVYRRNYEHQPDFTNPPSFLKEYETQVGNNVN</sequence>
<evidence type="ECO:0000256" key="11">
    <source>
        <dbReference type="PROSITE-ProRule" id="PRU00043"/>
    </source>
</evidence>
<keyword evidence="2" id="KW-1003">Cell membrane</keyword>
<dbReference type="SUPFAM" id="SSF49313">
    <property type="entry name" value="Cadherin-like"/>
    <property type="match status" value="60"/>
</dbReference>
<feature type="domain" description="Cadherin" evidence="13">
    <location>
        <begin position="6067"/>
        <end position="6127"/>
    </location>
</feature>
<feature type="domain" description="Cadherin" evidence="13">
    <location>
        <begin position="795"/>
        <end position="897"/>
    </location>
</feature>
<feature type="domain" description="Cadherin" evidence="13">
    <location>
        <begin position="3001"/>
        <end position="3105"/>
    </location>
</feature>
<feature type="domain" description="Cadherin" evidence="13">
    <location>
        <begin position="5212"/>
        <end position="5316"/>
    </location>
</feature>
<evidence type="ECO:0000256" key="8">
    <source>
        <dbReference type="ARBA" id="ARBA00022989"/>
    </source>
</evidence>
<feature type="domain" description="Cadherin" evidence="13">
    <location>
        <begin position="898"/>
        <end position="1054"/>
    </location>
</feature>
<feature type="domain" description="Cadherin" evidence="13">
    <location>
        <begin position="2692"/>
        <end position="2793"/>
    </location>
</feature>
<feature type="domain" description="Cadherin" evidence="13">
    <location>
        <begin position="2484"/>
        <end position="2594"/>
    </location>
</feature>
<feature type="domain" description="Cadherin" evidence="13">
    <location>
        <begin position="6467"/>
        <end position="6581"/>
    </location>
</feature>
<feature type="domain" description="Cadherin" evidence="13">
    <location>
        <begin position="1941"/>
        <end position="2045"/>
    </location>
</feature>
<dbReference type="PROSITE" id="PS00232">
    <property type="entry name" value="CADHERIN_1"/>
    <property type="match status" value="1"/>
</dbReference>
<dbReference type="GO" id="GO:0005886">
    <property type="term" value="C:plasma membrane"/>
    <property type="evidence" value="ECO:0007669"/>
    <property type="project" value="UniProtKB-SubCell"/>
</dbReference>
<feature type="domain" description="Cadherin" evidence="13">
    <location>
        <begin position="5620"/>
        <end position="5713"/>
    </location>
</feature>
<dbReference type="Gene3D" id="2.60.40.60">
    <property type="entry name" value="Cadherins"/>
    <property type="match status" value="60"/>
</dbReference>
<evidence type="ECO:0000256" key="7">
    <source>
        <dbReference type="ARBA" id="ARBA00022889"/>
    </source>
</evidence>
<feature type="domain" description="Cadherin" evidence="13">
    <location>
        <begin position="5005"/>
        <end position="5106"/>
    </location>
</feature>
<dbReference type="EMBL" id="VSWD01000010">
    <property type="protein sequence ID" value="KAK3089813.1"/>
    <property type="molecule type" value="Genomic_DNA"/>
</dbReference>
<dbReference type="PROSITE" id="PS50268">
    <property type="entry name" value="CADHERIN_2"/>
    <property type="match status" value="61"/>
</dbReference>
<feature type="domain" description="Cadherin" evidence="13">
    <location>
        <begin position="5462"/>
        <end position="5561"/>
    </location>
</feature>
<dbReference type="PANTHER" id="PTHR24026:SF126">
    <property type="entry name" value="PROTOCADHERIN FAT 4"/>
    <property type="match status" value="1"/>
</dbReference>
<evidence type="ECO:0000256" key="1">
    <source>
        <dbReference type="ARBA" id="ARBA00004162"/>
    </source>
</evidence>
<dbReference type="InterPro" id="IPR002126">
    <property type="entry name" value="Cadherin-like_dom"/>
</dbReference>
<keyword evidence="3 12" id="KW-0812">Transmembrane</keyword>
<feature type="domain" description="Cadherin" evidence="13">
    <location>
        <begin position="5821"/>
        <end position="5923"/>
    </location>
</feature>
<evidence type="ECO:0000313" key="15">
    <source>
        <dbReference type="Proteomes" id="UP001186944"/>
    </source>
</evidence>
<evidence type="ECO:0000256" key="9">
    <source>
        <dbReference type="ARBA" id="ARBA00023136"/>
    </source>
</evidence>
<feature type="domain" description="Cadherin" evidence="13">
    <location>
        <begin position="4682"/>
        <end position="4793"/>
    </location>
</feature>
<feature type="domain" description="Cadherin" evidence="13">
    <location>
        <begin position="4461"/>
        <end position="4578"/>
    </location>
</feature>
<dbReference type="PANTHER" id="PTHR24026">
    <property type="entry name" value="FAT ATYPICAL CADHERIN-RELATED"/>
    <property type="match status" value="1"/>
</dbReference>
<keyword evidence="8 12" id="KW-1133">Transmembrane helix</keyword>
<keyword evidence="15" id="KW-1185">Reference proteome</keyword>
<dbReference type="Pfam" id="PF00028">
    <property type="entry name" value="Cadherin"/>
    <property type="match status" value="40"/>
</dbReference>
<feature type="domain" description="Cadherin" evidence="13">
    <location>
        <begin position="5317"/>
        <end position="5421"/>
    </location>
</feature>
<dbReference type="InterPro" id="IPR020894">
    <property type="entry name" value="Cadherin_CS"/>
</dbReference>
<evidence type="ECO:0000256" key="2">
    <source>
        <dbReference type="ARBA" id="ARBA00022475"/>
    </source>
</evidence>
<feature type="domain" description="Cadherin" evidence="13">
    <location>
        <begin position="1612"/>
        <end position="1720"/>
    </location>
</feature>
<feature type="domain" description="Cadherin" evidence="13">
    <location>
        <begin position="2794"/>
        <end position="2898"/>
    </location>
</feature>
<feature type="domain" description="Cadherin" evidence="13">
    <location>
        <begin position="46"/>
        <end position="151"/>
    </location>
</feature>
<feature type="domain" description="Cadherin" evidence="13">
    <location>
        <begin position="2375"/>
        <end position="2482"/>
    </location>
</feature>
<evidence type="ECO:0000256" key="10">
    <source>
        <dbReference type="ARBA" id="ARBA00023180"/>
    </source>
</evidence>
<keyword evidence="5" id="KW-0677">Repeat</keyword>
<feature type="domain" description="Cadherin" evidence="13">
    <location>
        <begin position="5107"/>
        <end position="5210"/>
    </location>
</feature>
<feature type="domain" description="Cadherin" evidence="13">
    <location>
        <begin position="3208"/>
        <end position="3310"/>
    </location>
</feature>
<keyword evidence="10" id="KW-0325">Glycoprotein</keyword>
<evidence type="ECO:0000256" key="3">
    <source>
        <dbReference type="ARBA" id="ARBA00022692"/>
    </source>
</evidence>
<feature type="transmembrane region" description="Helical" evidence="12">
    <location>
        <begin position="6712"/>
        <end position="6735"/>
    </location>
</feature>
<feature type="domain" description="Cadherin" evidence="13">
    <location>
        <begin position="4794"/>
        <end position="4898"/>
    </location>
</feature>
<dbReference type="FunFam" id="2.60.40.60:FF:000116">
    <property type="entry name" value="Dachsous cadherin-related 2"/>
    <property type="match status" value="5"/>
</dbReference>
<dbReference type="PRINTS" id="PR00205">
    <property type="entry name" value="CADHERIN"/>
</dbReference>
<feature type="domain" description="Cadherin" evidence="13">
    <location>
        <begin position="1406"/>
        <end position="1475"/>
    </location>
</feature>
<feature type="domain" description="Cadherin" evidence="13">
    <location>
        <begin position="475"/>
        <end position="585"/>
    </location>
</feature>
<evidence type="ECO:0000313" key="14">
    <source>
        <dbReference type="EMBL" id="KAK3089813.1"/>
    </source>
</evidence>
<feature type="domain" description="Cadherin" evidence="13">
    <location>
        <begin position="5924"/>
        <end position="6034"/>
    </location>
</feature>
<evidence type="ECO:0000256" key="6">
    <source>
        <dbReference type="ARBA" id="ARBA00022837"/>
    </source>
</evidence>
<dbReference type="SMART" id="SM00112">
    <property type="entry name" value="CA"/>
    <property type="match status" value="58"/>
</dbReference>
<feature type="domain" description="Cadherin" evidence="13">
    <location>
        <begin position="4579"/>
        <end position="4681"/>
    </location>
</feature>
<feature type="domain" description="Cadherin" evidence="13">
    <location>
        <begin position="4292"/>
        <end position="4369"/>
    </location>
</feature>
<proteinExistence type="predicted"/>
<feature type="domain" description="Cadherin" evidence="13">
    <location>
        <begin position="152"/>
        <end position="258"/>
    </location>
</feature>
<feature type="domain" description="Cadherin" evidence="13">
    <location>
        <begin position="4899"/>
        <end position="5004"/>
    </location>
</feature>
<feature type="domain" description="Cadherin" evidence="13">
    <location>
        <begin position="1827"/>
        <end position="1940"/>
    </location>
</feature>
<feature type="domain" description="Cadherin" evidence="13">
    <location>
        <begin position="3311"/>
        <end position="3415"/>
    </location>
</feature>
<feature type="domain" description="Cadherin" evidence="13">
    <location>
        <begin position="3774"/>
        <end position="3874"/>
    </location>
</feature>
<dbReference type="GO" id="GO:0007156">
    <property type="term" value="P:homophilic cell adhesion via plasma membrane adhesion molecules"/>
    <property type="evidence" value="ECO:0007669"/>
    <property type="project" value="InterPro"/>
</dbReference>
<evidence type="ECO:0000256" key="4">
    <source>
        <dbReference type="ARBA" id="ARBA00022729"/>
    </source>
</evidence>
<feature type="domain" description="Cadherin" evidence="13">
    <location>
        <begin position="1055"/>
        <end position="1160"/>
    </location>
</feature>
<feature type="domain" description="Cadherin" evidence="13">
    <location>
        <begin position="1299"/>
        <end position="1405"/>
    </location>
</feature>
<dbReference type="CDD" id="cd11304">
    <property type="entry name" value="Cadherin_repeat"/>
    <property type="match status" value="61"/>
</dbReference>
<organism evidence="14 15">
    <name type="scientific">Pinctada imbricata</name>
    <name type="common">Atlantic pearl-oyster</name>
    <name type="synonym">Pinctada martensii</name>
    <dbReference type="NCBI Taxonomy" id="66713"/>
    <lineage>
        <taxon>Eukaryota</taxon>
        <taxon>Metazoa</taxon>
        <taxon>Spiralia</taxon>
        <taxon>Lophotrochozoa</taxon>
        <taxon>Mollusca</taxon>
        <taxon>Bivalvia</taxon>
        <taxon>Autobranchia</taxon>
        <taxon>Pteriomorphia</taxon>
        <taxon>Pterioida</taxon>
        <taxon>Pterioidea</taxon>
        <taxon>Pteriidae</taxon>
        <taxon>Pinctada</taxon>
    </lineage>
</organism>
<dbReference type="Proteomes" id="UP001186944">
    <property type="component" value="Unassembled WGS sequence"/>
</dbReference>
<feature type="domain" description="Cadherin" evidence="13">
    <location>
        <begin position="4187"/>
        <end position="4291"/>
    </location>
</feature>
<reference evidence="14" key="1">
    <citation type="submission" date="2019-08" db="EMBL/GenBank/DDBJ databases">
        <title>The improved chromosome-level genome for the pearl oyster Pinctada fucata martensii using PacBio sequencing and Hi-C.</title>
        <authorList>
            <person name="Zheng Z."/>
        </authorList>
    </citation>
    <scope>NUCLEOTIDE SEQUENCE</scope>
    <source>
        <strain evidence="14">ZZ-2019</strain>
        <tissue evidence="14">Adductor muscle</tissue>
    </source>
</reference>
<feature type="domain" description="Cadherin" evidence="13">
    <location>
        <begin position="3978"/>
        <end position="4082"/>
    </location>
</feature>
<feature type="domain" description="Cadherin" evidence="13">
    <location>
        <begin position="6336"/>
        <end position="6456"/>
    </location>
</feature>
<feature type="domain" description="Cadherin" evidence="13">
    <location>
        <begin position="692"/>
        <end position="794"/>
    </location>
</feature>
<keyword evidence="4" id="KW-0732">Signal</keyword>
<keyword evidence="7" id="KW-0130">Cell adhesion</keyword>
<keyword evidence="9 12" id="KW-0472">Membrane</keyword>
<feature type="domain" description="Cadherin" evidence="13">
    <location>
        <begin position="1490"/>
        <end position="1611"/>
    </location>
</feature>
<feature type="domain" description="Cadherin" evidence="13">
    <location>
        <begin position="2154"/>
        <end position="2259"/>
    </location>
</feature>
<comment type="subcellular location">
    <subcellularLocation>
        <location evidence="1">Cell membrane</location>
        <topology evidence="1">Single-pass membrane protein</topology>
    </subcellularLocation>
</comment>
<feature type="domain" description="Cadherin" evidence="13">
    <location>
        <begin position="5715"/>
        <end position="5820"/>
    </location>
</feature>
<feature type="domain" description="Cadherin" evidence="13">
    <location>
        <begin position="2047"/>
        <end position="2153"/>
    </location>
</feature>
<feature type="domain" description="Cadherin" evidence="13">
    <location>
        <begin position="1161"/>
        <end position="1298"/>
    </location>
</feature>
<name>A0AA88XQI6_PINIB</name>
<feature type="domain" description="Cadherin" evidence="13">
    <location>
        <begin position="3876"/>
        <end position="3977"/>
    </location>
</feature>
<comment type="caution">
    <text evidence="14">The sequence shown here is derived from an EMBL/GenBank/DDBJ whole genome shotgun (WGS) entry which is preliminary data.</text>
</comment>
<evidence type="ECO:0000259" key="13">
    <source>
        <dbReference type="PROSITE" id="PS50268"/>
    </source>
</evidence>
<feature type="domain" description="Cadherin" evidence="13">
    <location>
        <begin position="3416"/>
        <end position="3560"/>
    </location>
</feature>
<feature type="domain" description="Cadherin" evidence="13">
    <location>
        <begin position="259"/>
        <end position="364"/>
    </location>
</feature>
<feature type="domain" description="Cadherin" evidence="13">
    <location>
        <begin position="3561"/>
        <end position="3665"/>
    </location>
</feature>
<feature type="domain" description="Cadherin" evidence="13">
    <location>
        <begin position="6220"/>
        <end position="6332"/>
    </location>
</feature>
<feature type="domain" description="Cadherin" evidence="13">
    <location>
        <begin position="2260"/>
        <end position="2374"/>
    </location>
</feature>
<feature type="domain" description="Cadherin" evidence="13">
    <location>
        <begin position="2899"/>
        <end position="3000"/>
    </location>
</feature>
<feature type="domain" description="Cadherin" evidence="13">
    <location>
        <begin position="6140"/>
        <end position="6219"/>
    </location>
</feature>
<accession>A0AA88XQI6</accession>
<evidence type="ECO:0000256" key="12">
    <source>
        <dbReference type="SAM" id="Phobius"/>
    </source>
</evidence>
<dbReference type="FunFam" id="2.60.40.60:FF:000033">
    <property type="entry name" value="FAT atypical cadherin 1"/>
    <property type="match status" value="1"/>
</dbReference>
<feature type="domain" description="Cadherin" evidence="13">
    <location>
        <begin position="4084"/>
        <end position="4186"/>
    </location>
</feature>
<feature type="domain" description="Cadherin" evidence="13">
    <location>
        <begin position="586"/>
        <end position="696"/>
    </location>
</feature>